<evidence type="ECO:0000313" key="11">
    <source>
        <dbReference type="Proteomes" id="UP000535182"/>
    </source>
</evidence>
<dbReference type="GO" id="GO:0003746">
    <property type="term" value="F:translation elongation factor activity"/>
    <property type="evidence" value="ECO:0007669"/>
    <property type="project" value="UniProtKB-KW"/>
</dbReference>
<gene>
    <name evidence="10" type="ORF">HDF14_003325</name>
</gene>
<comment type="subcellular location">
    <subcellularLocation>
        <location evidence="1">Cytoplasm</location>
    </subcellularLocation>
</comment>
<comment type="function">
    <text evidence="7">Translation factor necessary for the incorporation of selenocysteine into proteins. It probably replaces EF-Tu for the insertion of selenocysteine directed by the UGA codon. SelB binds GTP and GDP.</text>
</comment>
<dbReference type="NCBIfam" id="TIGR00475">
    <property type="entry name" value="selB"/>
    <property type="match status" value="1"/>
</dbReference>
<dbReference type="Gene3D" id="2.40.30.10">
    <property type="entry name" value="Translation factors"/>
    <property type="match status" value="1"/>
</dbReference>
<dbReference type="GO" id="GO:0003723">
    <property type="term" value="F:RNA binding"/>
    <property type="evidence" value="ECO:0007669"/>
    <property type="project" value="InterPro"/>
</dbReference>
<dbReference type="SUPFAM" id="SSF50465">
    <property type="entry name" value="EF-Tu/eEF-1alpha/eIF2-gamma C-terminal domain"/>
    <property type="match status" value="1"/>
</dbReference>
<dbReference type="Gene3D" id="3.40.50.300">
    <property type="entry name" value="P-loop containing nucleotide triphosphate hydrolases"/>
    <property type="match status" value="1"/>
</dbReference>
<evidence type="ECO:0000256" key="8">
    <source>
        <dbReference type="ARBA" id="ARBA00031615"/>
    </source>
</evidence>
<dbReference type="EMBL" id="JACHEB010000007">
    <property type="protein sequence ID" value="MBB5329703.1"/>
    <property type="molecule type" value="Genomic_DNA"/>
</dbReference>
<dbReference type="InterPro" id="IPR015191">
    <property type="entry name" value="SelB_WHD4"/>
</dbReference>
<feature type="domain" description="Tr-type G" evidence="9">
    <location>
        <begin position="6"/>
        <end position="182"/>
    </location>
</feature>
<evidence type="ECO:0000313" key="10">
    <source>
        <dbReference type="EMBL" id="MBB5329703.1"/>
    </source>
</evidence>
<dbReference type="CDD" id="cd15491">
    <property type="entry name" value="selB_III"/>
    <property type="match status" value="1"/>
</dbReference>
<dbReference type="PRINTS" id="PR00315">
    <property type="entry name" value="ELONGATNFCT"/>
</dbReference>
<dbReference type="Proteomes" id="UP000535182">
    <property type="component" value="Unassembled WGS sequence"/>
</dbReference>
<name>A0A9X0QFZ0_9BACT</name>
<dbReference type="Pfam" id="PF09107">
    <property type="entry name" value="WHD_3rd_SelB"/>
    <property type="match status" value="1"/>
</dbReference>
<dbReference type="PROSITE" id="PS51722">
    <property type="entry name" value="G_TR_2"/>
    <property type="match status" value="1"/>
</dbReference>
<dbReference type="InterPro" id="IPR004161">
    <property type="entry name" value="EFTu-like_2"/>
</dbReference>
<dbReference type="InterPro" id="IPR004535">
    <property type="entry name" value="Transl_elong_SelB"/>
</dbReference>
<keyword evidence="10" id="KW-0251">Elongation factor</keyword>
<dbReference type="CDD" id="cd04171">
    <property type="entry name" value="SelB"/>
    <property type="match status" value="1"/>
</dbReference>
<dbReference type="Gene3D" id="1.10.10.10">
    <property type="entry name" value="Winged helix-like DNA-binding domain superfamily/Winged helix DNA-binding domain"/>
    <property type="match status" value="1"/>
</dbReference>
<accession>A0A9X0QFZ0</accession>
<keyword evidence="6" id="KW-0342">GTP-binding</keyword>
<proteinExistence type="predicted"/>
<dbReference type="InterPro" id="IPR036390">
    <property type="entry name" value="WH_DNA-bd_sf"/>
</dbReference>
<evidence type="ECO:0000259" key="9">
    <source>
        <dbReference type="PROSITE" id="PS51722"/>
    </source>
</evidence>
<dbReference type="Pfam" id="PF25461">
    <property type="entry name" value="Beta-barrel_SelB"/>
    <property type="match status" value="1"/>
</dbReference>
<keyword evidence="11" id="KW-1185">Reference proteome</keyword>
<dbReference type="InterPro" id="IPR057335">
    <property type="entry name" value="Beta-barrel_SelB"/>
</dbReference>
<dbReference type="GO" id="GO:0005737">
    <property type="term" value="C:cytoplasm"/>
    <property type="evidence" value="ECO:0007669"/>
    <property type="project" value="UniProtKB-SubCell"/>
</dbReference>
<dbReference type="SUPFAM" id="SSF46785">
    <property type="entry name" value="Winged helix' DNA-binding domain"/>
    <property type="match status" value="2"/>
</dbReference>
<dbReference type="PANTHER" id="PTHR43721">
    <property type="entry name" value="ELONGATION FACTOR TU-RELATED"/>
    <property type="match status" value="1"/>
</dbReference>
<dbReference type="AlphaFoldDB" id="A0A9X0QFZ0"/>
<dbReference type="SUPFAM" id="SSF50447">
    <property type="entry name" value="Translation proteins"/>
    <property type="match status" value="1"/>
</dbReference>
<dbReference type="InterPro" id="IPR009001">
    <property type="entry name" value="Transl_elong_EF1A/Init_IF2_C"/>
</dbReference>
<evidence type="ECO:0000256" key="3">
    <source>
        <dbReference type="ARBA" id="ARBA00022490"/>
    </source>
</evidence>
<dbReference type="InterPro" id="IPR000795">
    <property type="entry name" value="T_Tr_GTP-bd_dom"/>
</dbReference>
<dbReference type="SUPFAM" id="SSF52540">
    <property type="entry name" value="P-loop containing nucleoside triphosphate hydrolases"/>
    <property type="match status" value="1"/>
</dbReference>
<evidence type="ECO:0000256" key="5">
    <source>
        <dbReference type="ARBA" id="ARBA00022917"/>
    </source>
</evidence>
<keyword evidence="3" id="KW-0963">Cytoplasm</keyword>
<evidence type="ECO:0000256" key="6">
    <source>
        <dbReference type="ARBA" id="ARBA00023134"/>
    </source>
</evidence>
<dbReference type="InterPro" id="IPR050055">
    <property type="entry name" value="EF-Tu_GTPase"/>
</dbReference>
<dbReference type="CDD" id="cd03696">
    <property type="entry name" value="SelB_II"/>
    <property type="match status" value="1"/>
</dbReference>
<dbReference type="Pfam" id="PF03144">
    <property type="entry name" value="GTP_EFTU_D2"/>
    <property type="match status" value="1"/>
</dbReference>
<sequence length="631" mass="68157">MKSAAARSVVLGTAGHIDHGKTALVHALTGTDTDRLPEEKSRGITIDLGFASLDLQDPAGHSIQLSLIDVPGHHAFIRNMLAGAGGIDCVMLVIAADEGIKPQTTEHLAICTLLGIRHGIVVITKQDAVAPERLEAAHQEVRRFVEHTFLEDAPVIAVSARTGAGIPTLKRALSQLALSVPARNADAILRLPLDRAFSVRGFGTVVTGTLQAGSLHVGDAVHLQPEDRSVRVRGIQVHGSQVSETHAPSRVALNLVGVEVAEVHRGHTIVPPETLSPVDTVDVELTVLPGMPALRHRTTLRLHAFTSETTARVLLYPPGENSAAPLARLRLSKPLLLTPGDRFVLRQPSPAITVGGGRVLDAHPLPRLRKAAANAWLEQLREAAPEQQILLRVRRRGLHGISITTLSRETGLHPDAIRPIIAPLIASKQLIGASMGHATVDHFLWPEALTEAVELLFKELERTEARSLSRAELRSRTKLEDWVFALAAVRLVQVKPVQTVGNQFTLRGAGGKEPTEALAKVEALYRTAGLASPIVSEVAATLQLPHEEVPPLITILIRAGKLVRMGADNLLIHAEALVRLRTELQKQRGQTFDVGRFKALTGLTRKHAIPLLEYLDGAQITRNQNGIRTVR</sequence>
<comment type="caution">
    <text evidence="10">The sequence shown here is derived from an EMBL/GenBank/DDBJ whole genome shotgun (WGS) entry which is preliminary data.</text>
</comment>
<dbReference type="InterPro" id="IPR009000">
    <property type="entry name" value="Transl_B-barrel_sf"/>
</dbReference>
<dbReference type="Gene3D" id="1.10.10.2770">
    <property type="match status" value="1"/>
</dbReference>
<organism evidence="10 11">
    <name type="scientific">Tunturiibacter gelidiferens</name>
    <dbReference type="NCBI Taxonomy" id="3069689"/>
    <lineage>
        <taxon>Bacteria</taxon>
        <taxon>Pseudomonadati</taxon>
        <taxon>Acidobacteriota</taxon>
        <taxon>Terriglobia</taxon>
        <taxon>Terriglobales</taxon>
        <taxon>Acidobacteriaceae</taxon>
        <taxon>Tunturiibacter</taxon>
    </lineage>
</organism>
<dbReference type="RefSeq" id="WP_183978427.1">
    <property type="nucleotide sequence ID" value="NZ_JACHEB010000007.1"/>
</dbReference>
<evidence type="ECO:0000256" key="4">
    <source>
        <dbReference type="ARBA" id="ARBA00022741"/>
    </source>
</evidence>
<dbReference type="GO" id="GO:0005525">
    <property type="term" value="F:GTP binding"/>
    <property type="evidence" value="ECO:0007669"/>
    <property type="project" value="UniProtKB-KW"/>
</dbReference>
<dbReference type="GO" id="GO:0003924">
    <property type="term" value="F:GTPase activity"/>
    <property type="evidence" value="ECO:0007669"/>
    <property type="project" value="InterPro"/>
</dbReference>
<dbReference type="PROSITE" id="PS00301">
    <property type="entry name" value="G_TR_1"/>
    <property type="match status" value="1"/>
</dbReference>
<reference evidence="10 11" key="1">
    <citation type="submission" date="2020-08" db="EMBL/GenBank/DDBJ databases">
        <title>Genomic Encyclopedia of Type Strains, Phase IV (KMG-V): Genome sequencing to study the core and pangenomes of soil and plant-associated prokaryotes.</title>
        <authorList>
            <person name="Whitman W."/>
        </authorList>
    </citation>
    <scope>NUCLEOTIDE SEQUENCE [LARGE SCALE GENOMIC DNA]</scope>
    <source>
        <strain evidence="10 11">X5P2</strain>
    </source>
</reference>
<dbReference type="PANTHER" id="PTHR43721:SF11">
    <property type="entry name" value="SELENOCYSTEINE-SPECIFIC ELONGATION FACTOR"/>
    <property type="match status" value="1"/>
</dbReference>
<evidence type="ECO:0000256" key="7">
    <source>
        <dbReference type="ARBA" id="ARBA00025526"/>
    </source>
</evidence>
<dbReference type="GO" id="GO:0001514">
    <property type="term" value="P:selenocysteine incorporation"/>
    <property type="evidence" value="ECO:0007669"/>
    <property type="project" value="InterPro"/>
</dbReference>
<dbReference type="InterPro" id="IPR027417">
    <property type="entry name" value="P-loop_NTPase"/>
</dbReference>
<dbReference type="Pfam" id="PF00009">
    <property type="entry name" value="GTP_EFTU"/>
    <property type="match status" value="1"/>
</dbReference>
<dbReference type="InterPro" id="IPR031157">
    <property type="entry name" value="G_TR_CS"/>
</dbReference>
<dbReference type="InterPro" id="IPR036388">
    <property type="entry name" value="WH-like_DNA-bd_sf"/>
</dbReference>
<keyword evidence="4" id="KW-0547">Nucleotide-binding</keyword>
<evidence type="ECO:0000256" key="1">
    <source>
        <dbReference type="ARBA" id="ARBA00004496"/>
    </source>
</evidence>
<keyword evidence="5" id="KW-0648">Protein biosynthesis</keyword>
<evidence type="ECO:0000256" key="2">
    <source>
        <dbReference type="ARBA" id="ARBA00015953"/>
    </source>
</evidence>
<protein>
    <recommendedName>
        <fullName evidence="2">Selenocysteine-specific elongation factor</fullName>
    </recommendedName>
    <alternativeName>
        <fullName evidence="8">SelB translation factor</fullName>
    </alternativeName>
</protein>